<evidence type="ECO:0000259" key="9">
    <source>
        <dbReference type="Pfam" id="PF21082"/>
    </source>
</evidence>
<dbReference type="InterPro" id="IPR006685">
    <property type="entry name" value="MscS_channel_2nd"/>
</dbReference>
<feature type="transmembrane region" description="Helical" evidence="7">
    <location>
        <begin position="364"/>
        <end position="384"/>
    </location>
</feature>
<comment type="subcellular location">
    <subcellularLocation>
        <location evidence="1">Cell membrane</location>
        <topology evidence="1">Multi-pass membrane protein</topology>
    </subcellularLocation>
</comment>
<dbReference type="Gene3D" id="2.30.30.60">
    <property type="match status" value="1"/>
</dbReference>
<dbReference type="SUPFAM" id="SSF82689">
    <property type="entry name" value="Mechanosensitive channel protein MscS (YggB), C-terminal domain"/>
    <property type="match status" value="1"/>
</dbReference>
<dbReference type="InterPro" id="IPR011066">
    <property type="entry name" value="MscS_channel_C_sf"/>
</dbReference>
<dbReference type="InterPro" id="IPR045276">
    <property type="entry name" value="YbiO_bact"/>
</dbReference>
<dbReference type="Pfam" id="PF00924">
    <property type="entry name" value="MS_channel_2nd"/>
    <property type="match status" value="1"/>
</dbReference>
<dbReference type="AlphaFoldDB" id="A0A1H3YFM4"/>
<evidence type="ECO:0000256" key="3">
    <source>
        <dbReference type="ARBA" id="ARBA00022475"/>
    </source>
</evidence>
<feature type="domain" description="Mechanosensitive ion channel MscS C-terminal" evidence="9">
    <location>
        <begin position="568"/>
        <end position="655"/>
    </location>
</feature>
<feature type="transmembrane region" description="Helical" evidence="7">
    <location>
        <begin position="80"/>
        <end position="102"/>
    </location>
</feature>
<feature type="transmembrane region" description="Helical" evidence="7">
    <location>
        <begin position="453"/>
        <end position="472"/>
    </location>
</feature>
<protein>
    <submittedName>
        <fullName evidence="11">Small-conductance mechanosensitive channel</fullName>
    </submittedName>
</protein>
<evidence type="ECO:0000259" key="10">
    <source>
        <dbReference type="Pfam" id="PF21088"/>
    </source>
</evidence>
<dbReference type="InterPro" id="IPR023408">
    <property type="entry name" value="MscS_beta-dom_sf"/>
</dbReference>
<dbReference type="OrthoDB" id="9814206at2"/>
<feature type="transmembrane region" description="Helical" evidence="7">
    <location>
        <begin position="172"/>
        <end position="197"/>
    </location>
</feature>
<feature type="transmembrane region" description="Helical" evidence="7">
    <location>
        <begin position="223"/>
        <end position="242"/>
    </location>
</feature>
<comment type="similarity">
    <text evidence="2">Belongs to the MscS (TC 1.A.23) family.</text>
</comment>
<dbReference type="Proteomes" id="UP000198703">
    <property type="component" value="Unassembled WGS sequence"/>
</dbReference>
<feature type="domain" description="Mechanosensitive ion channel transmembrane helices 2/3" evidence="10">
    <location>
        <begin position="461"/>
        <end position="497"/>
    </location>
</feature>
<evidence type="ECO:0000256" key="7">
    <source>
        <dbReference type="SAM" id="Phobius"/>
    </source>
</evidence>
<dbReference type="Pfam" id="PF21088">
    <property type="entry name" value="MS_channel_1st"/>
    <property type="match status" value="1"/>
</dbReference>
<dbReference type="Pfam" id="PF21082">
    <property type="entry name" value="MS_channel_3rd"/>
    <property type="match status" value="1"/>
</dbReference>
<evidence type="ECO:0000313" key="11">
    <source>
        <dbReference type="EMBL" id="SEA10399.1"/>
    </source>
</evidence>
<dbReference type="PANTHER" id="PTHR30460">
    <property type="entry name" value="MODERATE CONDUCTANCE MECHANOSENSITIVE CHANNEL YBIO"/>
    <property type="match status" value="1"/>
</dbReference>
<gene>
    <name evidence="11" type="ORF">SAMN05444370_10379</name>
</gene>
<evidence type="ECO:0000256" key="2">
    <source>
        <dbReference type="ARBA" id="ARBA00008017"/>
    </source>
</evidence>
<accession>A0A1H3YFM4</accession>
<name>A0A1H3YFM4_9RHOB</name>
<keyword evidence="4 7" id="KW-0812">Transmembrane</keyword>
<dbReference type="STRING" id="89524.SAMN05444370_10379"/>
<evidence type="ECO:0000256" key="6">
    <source>
        <dbReference type="ARBA" id="ARBA00023136"/>
    </source>
</evidence>
<sequence>MADGEIRIVLPRDVDAETLARLREAFPEASLASAAPPGAADGAELGASLGGAQPAETTLAVVEGALAKAAAAAPEALASILAWFGAHPALFGLIALLIGLAAGHAVERAVGALVASSGGGGPVAPDSGGLSPFRARLRAALPHLLRSALALAAFAGVGFAVGRAILPGDASVRAIAAAAFLAIVGYRVKLLMVEALAAPSAPSRRLMGFGAAEAASVLRAARIALAGMLALTILRAVVVGAASPPGSAALLVVALLLLSGALAAWFFSAVRRPVAALIARDAAAPSFAARNWWAVYVGVVALDVGLKSLGALGLLGPAQVGGGGPTVVIMMLAPLAVAGLSLWRREADAEADSRRRSGLLRGGFALAEGIVVVVAAVAVLRIWGVDPLAPPAPSGVARFAPALVEAGAILVVGLALWRALSAALDPGPAAAPGAIVDEENQAQSSRMGTILPVVRGFALGLVAVLTAMSALSAMGLDIAPLLASAGVLGLAIGFGAQKLVSDVISGLFYLYEDAFRVGEYVEAKSGKGVVERISLRSVRLRHHRGPVFTIPFSEMGTIQNHSRDWVKVKFSFMVPSDVDVEMVRKLVKKVGEQLLDHPELQGKFLEPLKSQGAVAILGSAFEIGCKFTSRPGQQFIIRRMAYAALQKTLAEKGVELFQPQLTLAADDPGGASMGMPRESGA</sequence>
<organism evidence="11 12">
    <name type="scientific">Rubrimonas cliftonensis</name>
    <dbReference type="NCBI Taxonomy" id="89524"/>
    <lineage>
        <taxon>Bacteria</taxon>
        <taxon>Pseudomonadati</taxon>
        <taxon>Pseudomonadota</taxon>
        <taxon>Alphaproteobacteria</taxon>
        <taxon>Rhodobacterales</taxon>
        <taxon>Paracoccaceae</taxon>
        <taxon>Rubrimonas</taxon>
    </lineage>
</organism>
<dbReference type="InterPro" id="IPR010920">
    <property type="entry name" value="LSM_dom_sf"/>
</dbReference>
<feature type="domain" description="Mechanosensitive ion channel MscS" evidence="8">
    <location>
        <begin position="499"/>
        <end position="563"/>
    </location>
</feature>
<reference evidence="11 12" key="1">
    <citation type="submission" date="2016-10" db="EMBL/GenBank/DDBJ databases">
        <authorList>
            <person name="de Groot N.N."/>
        </authorList>
    </citation>
    <scope>NUCLEOTIDE SEQUENCE [LARGE SCALE GENOMIC DNA]</scope>
    <source>
        <strain evidence="11 12">DSM 15345</strain>
    </source>
</reference>
<keyword evidence="3" id="KW-1003">Cell membrane</keyword>
<feature type="transmembrane region" description="Helical" evidence="7">
    <location>
        <begin position="291"/>
        <end position="316"/>
    </location>
</feature>
<dbReference type="InterPro" id="IPR011014">
    <property type="entry name" value="MscS_channel_TM-2"/>
</dbReference>
<dbReference type="Gene3D" id="3.30.70.100">
    <property type="match status" value="1"/>
</dbReference>
<evidence type="ECO:0000313" key="12">
    <source>
        <dbReference type="Proteomes" id="UP000198703"/>
    </source>
</evidence>
<dbReference type="GO" id="GO:0005886">
    <property type="term" value="C:plasma membrane"/>
    <property type="evidence" value="ECO:0007669"/>
    <property type="project" value="UniProtKB-SubCell"/>
</dbReference>
<dbReference type="SUPFAM" id="SSF82861">
    <property type="entry name" value="Mechanosensitive channel protein MscS (YggB), transmembrane region"/>
    <property type="match status" value="1"/>
</dbReference>
<evidence type="ECO:0000259" key="8">
    <source>
        <dbReference type="Pfam" id="PF00924"/>
    </source>
</evidence>
<evidence type="ECO:0000256" key="4">
    <source>
        <dbReference type="ARBA" id="ARBA00022692"/>
    </source>
</evidence>
<dbReference type="Gene3D" id="1.10.287.1260">
    <property type="match status" value="1"/>
</dbReference>
<feature type="transmembrane region" description="Helical" evidence="7">
    <location>
        <begin position="248"/>
        <end position="270"/>
    </location>
</feature>
<evidence type="ECO:0000256" key="1">
    <source>
        <dbReference type="ARBA" id="ARBA00004651"/>
    </source>
</evidence>
<dbReference type="EMBL" id="FNQM01000003">
    <property type="protein sequence ID" value="SEA10399.1"/>
    <property type="molecule type" value="Genomic_DNA"/>
</dbReference>
<feature type="transmembrane region" description="Helical" evidence="7">
    <location>
        <begin position="322"/>
        <end position="343"/>
    </location>
</feature>
<feature type="transmembrane region" description="Helical" evidence="7">
    <location>
        <begin position="144"/>
        <end position="166"/>
    </location>
</feature>
<keyword evidence="5 7" id="KW-1133">Transmembrane helix</keyword>
<keyword evidence="6 7" id="KW-0472">Membrane</keyword>
<feature type="transmembrane region" description="Helical" evidence="7">
    <location>
        <begin position="396"/>
        <end position="417"/>
    </location>
</feature>
<proteinExistence type="inferred from homology"/>
<dbReference type="SUPFAM" id="SSF50182">
    <property type="entry name" value="Sm-like ribonucleoproteins"/>
    <property type="match status" value="1"/>
</dbReference>
<dbReference type="InterPro" id="IPR049142">
    <property type="entry name" value="MS_channel_1st"/>
</dbReference>
<dbReference type="GO" id="GO:0008381">
    <property type="term" value="F:mechanosensitive monoatomic ion channel activity"/>
    <property type="evidence" value="ECO:0007669"/>
    <property type="project" value="InterPro"/>
</dbReference>
<evidence type="ECO:0000256" key="5">
    <source>
        <dbReference type="ARBA" id="ARBA00022989"/>
    </source>
</evidence>
<dbReference type="InterPro" id="IPR049278">
    <property type="entry name" value="MS_channel_C"/>
</dbReference>
<dbReference type="PANTHER" id="PTHR30460:SF0">
    <property type="entry name" value="MODERATE CONDUCTANCE MECHANOSENSITIVE CHANNEL YBIO"/>
    <property type="match status" value="1"/>
</dbReference>
<keyword evidence="12" id="KW-1185">Reference proteome</keyword>